<gene>
    <name evidence="4" type="ORF">HMPREF1052_0842</name>
</gene>
<organism evidence="4 5">
    <name type="scientific">Pasteurella bettyae CCUG 2042</name>
    <dbReference type="NCBI Taxonomy" id="1095749"/>
    <lineage>
        <taxon>Bacteria</taxon>
        <taxon>Pseudomonadati</taxon>
        <taxon>Pseudomonadota</taxon>
        <taxon>Gammaproteobacteria</taxon>
        <taxon>Pasteurellales</taxon>
        <taxon>Pasteurellaceae</taxon>
        <taxon>Pasteurella</taxon>
    </lineage>
</organism>
<dbReference type="InterPro" id="IPR005068">
    <property type="entry name" value="Phage_lambda_Stf-r2"/>
</dbReference>
<dbReference type="RefSeq" id="WP_005760436.1">
    <property type="nucleotide sequence ID" value="NZ_AJSX01000030.1"/>
</dbReference>
<keyword evidence="2" id="KW-0945">Host-virus interaction</keyword>
<evidence type="ECO:0000256" key="2">
    <source>
        <dbReference type="ARBA" id="ARBA00022581"/>
    </source>
</evidence>
<comment type="subcellular location">
    <subcellularLocation>
        <location evidence="1">Virion</location>
    </subcellularLocation>
</comment>
<dbReference type="Pfam" id="PF12571">
    <property type="entry name" value="Phage_tail_fib"/>
    <property type="match status" value="1"/>
</dbReference>
<dbReference type="eggNOG" id="COG5301">
    <property type="taxonomic scope" value="Bacteria"/>
</dbReference>
<dbReference type="Pfam" id="PF03406">
    <property type="entry name" value="Phage_fiber_2"/>
    <property type="match status" value="2"/>
</dbReference>
<dbReference type="PANTHER" id="PTHR35191:SF1">
    <property type="entry name" value="PROPHAGE SIDE TAIL FIBER PROTEIN HOMOLOG STFQ-RELATED"/>
    <property type="match status" value="1"/>
</dbReference>
<evidence type="ECO:0000313" key="5">
    <source>
        <dbReference type="Proteomes" id="UP000006457"/>
    </source>
</evidence>
<proteinExistence type="predicted"/>
<protein>
    <submittedName>
        <fullName evidence="4">Phage tail fiber repeat protein</fullName>
    </submittedName>
</protein>
<comment type="caution">
    <text evidence="4">The sequence shown here is derived from an EMBL/GenBank/DDBJ whole genome shotgun (WGS) entry which is preliminary data.</text>
</comment>
<feature type="domain" description="Phage tail fibre protein N-terminal" evidence="3">
    <location>
        <begin position="1"/>
        <end position="150"/>
    </location>
</feature>
<dbReference type="InterPro" id="IPR051934">
    <property type="entry name" value="Phage_Tail_Fiber_Structural"/>
</dbReference>
<dbReference type="PANTHER" id="PTHR35191">
    <property type="entry name" value="PROPHAGE SIDE TAIL FIBER PROTEIN HOMOLOG STFQ-RELATED"/>
    <property type="match status" value="1"/>
</dbReference>
<dbReference type="GO" id="GO:0019062">
    <property type="term" value="P:virion attachment to host cell"/>
    <property type="evidence" value="ECO:0007669"/>
    <property type="project" value="InterPro"/>
</dbReference>
<name>I3DCB6_9PAST</name>
<evidence type="ECO:0000313" key="4">
    <source>
        <dbReference type="EMBL" id="EIJ69359.1"/>
    </source>
</evidence>
<accession>I3DCB6</accession>
<dbReference type="GO" id="GO:0046718">
    <property type="term" value="P:symbiont entry into host cell"/>
    <property type="evidence" value="ECO:0007669"/>
    <property type="project" value="InterPro"/>
</dbReference>
<feature type="non-terminal residue" evidence="4">
    <location>
        <position position="306"/>
    </location>
</feature>
<evidence type="ECO:0000259" key="3">
    <source>
        <dbReference type="Pfam" id="PF12571"/>
    </source>
</evidence>
<dbReference type="Proteomes" id="UP000006457">
    <property type="component" value="Unassembled WGS sequence"/>
</dbReference>
<dbReference type="InterPro" id="IPR022225">
    <property type="entry name" value="Phage_tail_fibre_N"/>
</dbReference>
<dbReference type="AlphaFoldDB" id="I3DCB6"/>
<sequence length="306" mass="32965">MTKNYYAVITEYGQNAIAQATANKQPLQITHMAVGDGNGKAITPTDTATKLTHEVYRNTISAIQQDPKNPKQIIFELTIPESSGGYYVREMGIFDNKNKLVAIANCPESYKPQLDNGSGKIQILRMILLFSSSDNVTLTVDDSVIFITRQQFTPKTINDNSQNGYDETGHSHFIEKATTSLKGITKLNSSTDSNSESEAATPKAVKTAFDAAKTAKTAADNAQQTANGKWTATDATTSQKGITKLNSSTNSNSESEAATPKAIKIIKDLIDALTRNLNNYIPNSKKSNAINSNSADTVATSVAVKT</sequence>
<keyword evidence="5" id="KW-1185">Reference proteome</keyword>
<reference evidence="4 5" key="1">
    <citation type="submission" date="2012-03" db="EMBL/GenBank/DDBJ databases">
        <authorList>
            <person name="Harkins D.M."/>
            <person name="Madupu R."/>
            <person name="Durkin A.S."/>
            <person name="Torralba M."/>
            <person name="Methe B."/>
            <person name="Sutton G.G."/>
            <person name="Nelson K.E."/>
        </authorList>
    </citation>
    <scope>NUCLEOTIDE SEQUENCE [LARGE SCALE GENOMIC DNA]</scope>
    <source>
        <strain evidence="4 5">CCUG 2042</strain>
    </source>
</reference>
<dbReference type="EMBL" id="AJSX01000030">
    <property type="protein sequence ID" value="EIJ69359.1"/>
    <property type="molecule type" value="Genomic_DNA"/>
</dbReference>
<evidence type="ECO:0000256" key="1">
    <source>
        <dbReference type="ARBA" id="ARBA00004328"/>
    </source>
</evidence>